<name>A0ACC1JP52_9FUNG</name>
<feature type="non-terminal residue" evidence="1">
    <location>
        <position position="64"/>
    </location>
</feature>
<organism evidence="1 2">
    <name type="scientific">Coemansia nantahalensis</name>
    <dbReference type="NCBI Taxonomy" id="2789366"/>
    <lineage>
        <taxon>Eukaryota</taxon>
        <taxon>Fungi</taxon>
        <taxon>Fungi incertae sedis</taxon>
        <taxon>Zoopagomycota</taxon>
        <taxon>Kickxellomycotina</taxon>
        <taxon>Kickxellomycetes</taxon>
        <taxon>Kickxellales</taxon>
        <taxon>Kickxellaceae</taxon>
        <taxon>Coemansia</taxon>
    </lineage>
</organism>
<dbReference type="Proteomes" id="UP001140234">
    <property type="component" value="Unassembled WGS sequence"/>
</dbReference>
<proteinExistence type="predicted"/>
<comment type="caution">
    <text evidence="1">The sequence shown here is derived from an EMBL/GenBank/DDBJ whole genome shotgun (WGS) entry which is preliminary data.</text>
</comment>
<accession>A0ACC1JP52</accession>
<sequence>MSNYGDNYNRPDDEDSQRGLGNMAGGAQQGGNMPGSDYSQEEMGKQDFNDRLKDFGKIALGVAA</sequence>
<keyword evidence="2" id="KW-1185">Reference proteome</keyword>
<gene>
    <name evidence="1" type="ORF">IWQ57_005202</name>
</gene>
<reference evidence="1" key="1">
    <citation type="submission" date="2022-07" db="EMBL/GenBank/DDBJ databases">
        <title>Phylogenomic reconstructions and comparative analyses of Kickxellomycotina fungi.</title>
        <authorList>
            <person name="Reynolds N.K."/>
            <person name="Stajich J.E."/>
            <person name="Barry K."/>
            <person name="Grigoriev I.V."/>
            <person name="Crous P."/>
            <person name="Smith M.E."/>
        </authorList>
    </citation>
    <scope>NUCLEOTIDE SEQUENCE</scope>
    <source>
        <strain evidence="1">CBS 109366</strain>
    </source>
</reference>
<evidence type="ECO:0000313" key="1">
    <source>
        <dbReference type="EMBL" id="KAJ2764333.1"/>
    </source>
</evidence>
<protein>
    <submittedName>
        <fullName evidence="1">Uncharacterized protein</fullName>
    </submittedName>
</protein>
<evidence type="ECO:0000313" key="2">
    <source>
        <dbReference type="Proteomes" id="UP001140234"/>
    </source>
</evidence>
<dbReference type="EMBL" id="JANBUJ010002386">
    <property type="protein sequence ID" value="KAJ2764333.1"/>
    <property type="molecule type" value="Genomic_DNA"/>
</dbReference>